<organism evidence="2 3">
    <name type="scientific">Gloeobacter kilaueensis (strain ATCC BAA-2537 / CCAP 1431/1 / ULC 316 / JS1)</name>
    <dbReference type="NCBI Taxonomy" id="1183438"/>
    <lineage>
        <taxon>Bacteria</taxon>
        <taxon>Bacillati</taxon>
        <taxon>Cyanobacteriota</taxon>
        <taxon>Cyanophyceae</taxon>
        <taxon>Gloeobacterales</taxon>
        <taxon>Gloeobacteraceae</taxon>
        <taxon>Gloeobacter</taxon>
    </lineage>
</organism>
<sequence>MTSRPLIQAQPPLQFVPPALNPWLVALLPMALPLWLRWQTPLAAIRTEQVERLVDLYRDFQAGKVRFLLAFRHPSTYDPFAMGYLLSQAVPRVARERGVALKEPIHAFFLYDRGIPLWAGRAVGWLLPRLGGTSIQRGKLDRLGLRSARELFVNGPLPLMAAPEGGTNGHSEIVSPLEPGIAQLGFWCAEDLAAAGRSEAVFIVPVGIQYSYLQPPWQALDRLLAELERDTGLASMSGLDRYERLLRVGDRILGQVENFYSRFYQRKLEVQPDFAARLTALLEAALQVAEQFFDLPGKGSLIDRCRRIEQAGWERIFRDELGNLSPTERGLANLIAEETDLRMWHMRLVESFVAVTGSYVRSKPTADRFAETALIAQRTVRRLKGEDPLQVPSLGQQQVRVSVGEPLSVSERFAAYKSNRQGAKQAVATLTSDLQAALEGLI</sequence>
<accession>U5QGA9</accession>
<name>U5QGA9_GLOK1</name>
<dbReference type="GO" id="GO:0016746">
    <property type="term" value="F:acyltransferase activity"/>
    <property type="evidence" value="ECO:0007669"/>
    <property type="project" value="UniProtKB-KW"/>
</dbReference>
<dbReference type="KEGG" id="glj:GKIL_1652"/>
<protein>
    <submittedName>
        <fullName evidence="2">Phospholipid/glycerol acyltransferase</fullName>
    </submittedName>
</protein>
<keyword evidence="2" id="KW-0808">Transferase</keyword>
<dbReference type="Proteomes" id="UP000017396">
    <property type="component" value="Chromosome"/>
</dbReference>
<evidence type="ECO:0000313" key="2">
    <source>
        <dbReference type="EMBL" id="AGY57898.1"/>
    </source>
</evidence>
<evidence type="ECO:0000313" key="3">
    <source>
        <dbReference type="Proteomes" id="UP000017396"/>
    </source>
</evidence>
<dbReference type="SMART" id="SM00563">
    <property type="entry name" value="PlsC"/>
    <property type="match status" value="1"/>
</dbReference>
<dbReference type="PATRIC" id="fig|1183438.3.peg.1626"/>
<dbReference type="RefSeq" id="WP_023173017.1">
    <property type="nucleotide sequence ID" value="NC_022600.1"/>
</dbReference>
<reference evidence="2 3" key="1">
    <citation type="journal article" date="2013" name="PLoS ONE">
        <title>Cultivation and Complete Genome Sequencing of Gloeobacter kilaueensis sp. nov., from a Lava Cave in Kilauea Caldera, Hawai'i.</title>
        <authorList>
            <person name="Saw J.H."/>
            <person name="Schatz M."/>
            <person name="Brown M.V."/>
            <person name="Kunkel D.D."/>
            <person name="Foster J.S."/>
            <person name="Shick H."/>
            <person name="Christensen S."/>
            <person name="Hou S."/>
            <person name="Wan X."/>
            <person name="Donachie S.P."/>
        </authorList>
    </citation>
    <scope>NUCLEOTIDE SEQUENCE [LARGE SCALE GENOMIC DNA]</scope>
    <source>
        <strain evidence="3">JS</strain>
    </source>
</reference>
<dbReference type="EMBL" id="CP003587">
    <property type="protein sequence ID" value="AGY57898.1"/>
    <property type="molecule type" value="Genomic_DNA"/>
</dbReference>
<gene>
    <name evidence="2" type="ORF">GKIL_1652</name>
</gene>
<dbReference type="SUPFAM" id="SSF69593">
    <property type="entry name" value="Glycerol-3-phosphate (1)-acyltransferase"/>
    <property type="match status" value="1"/>
</dbReference>
<evidence type="ECO:0000259" key="1">
    <source>
        <dbReference type="SMART" id="SM00563"/>
    </source>
</evidence>
<feature type="domain" description="Phospholipid/glycerol acyltransferase" evidence="1">
    <location>
        <begin position="67"/>
        <end position="211"/>
    </location>
</feature>
<dbReference type="OrthoDB" id="524611at2"/>
<keyword evidence="3" id="KW-1185">Reference proteome</keyword>
<dbReference type="STRING" id="1183438.GKIL_1652"/>
<keyword evidence="2" id="KW-0012">Acyltransferase</keyword>
<dbReference type="HOGENOM" id="CLU_045973_0_0_3"/>
<dbReference type="AlphaFoldDB" id="U5QGA9"/>
<dbReference type="InterPro" id="IPR002123">
    <property type="entry name" value="Plipid/glycerol_acylTrfase"/>
</dbReference>
<proteinExistence type="predicted"/>
<dbReference type="eggNOG" id="COG0204">
    <property type="taxonomic scope" value="Bacteria"/>
</dbReference>